<sequence length="163" mass="19065">MFQYFCDLVFGILLEILSQYGSGEELMEPWQNFLPLTILRNVGDLTVREAALIMRQQRTIARISRKSNLLDKKSYMKLKRLVEDRLAERLSEMHRNFIDFVLSFENFAPLKLEMKNMGEEIQAITHSGNSPVRGRDESFHLNPCMIYRRSFLEKALMRAAEAS</sequence>
<feature type="signal peptide" evidence="1">
    <location>
        <begin position="1"/>
        <end position="23"/>
    </location>
</feature>
<organism evidence="2 3">
    <name type="scientific">Botrytis fragariae</name>
    <dbReference type="NCBI Taxonomy" id="1964551"/>
    <lineage>
        <taxon>Eukaryota</taxon>
        <taxon>Fungi</taxon>
        <taxon>Dikarya</taxon>
        <taxon>Ascomycota</taxon>
        <taxon>Pezizomycotina</taxon>
        <taxon>Leotiomycetes</taxon>
        <taxon>Helotiales</taxon>
        <taxon>Sclerotiniaceae</taxon>
        <taxon>Botrytis</taxon>
    </lineage>
</organism>
<dbReference type="GeneID" id="59258658"/>
<gene>
    <name evidence="2" type="ORF">Bfra_004565</name>
</gene>
<feature type="chain" id="PRO_5034218746" evidence="1">
    <location>
        <begin position="24"/>
        <end position="163"/>
    </location>
</feature>
<comment type="caution">
    <text evidence="2">The sequence shown here is derived from an EMBL/GenBank/DDBJ whole genome shotgun (WGS) entry which is preliminary data.</text>
</comment>
<evidence type="ECO:0000313" key="3">
    <source>
        <dbReference type="Proteomes" id="UP000531561"/>
    </source>
</evidence>
<evidence type="ECO:0000256" key="1">
    <source>
        <dbReference type="SAM" id="SignalP"/>
    </source>
</evidence>
<accession>A0A8H6AVP5</accession>
<keyword evidence="3" id="KW-1185">Reference proteome</keyword>
<dbReference type="EMBL" id="JABFCT010000007">
    <property type="protein sequence ID" value="KAF5874554.1"/>
    <property type="molecule type" value="Genomic_DNA"/>
</dbReference>
<dbReference type="OrthoDB" id="62952at2759"/>
<dbReference type="RefSeq" id="XP_037193500.1">
    <property type="nucleotide sequence ID" value="XM_037334966.1"/>
</dbReference>
<reference evidence="2 3" key="1">
    <citation type="journal article" date="2020" name="Phytopathology">
        <title>A high-quality genome resource of Botrytis fragariae, a new and rapidly spreading fungal pathogen causing strawberry gray mold in the U.S.A.</title>
        <authorList>
            <person name="Wu Y."/>
            <person name="Saski C.A."/>
            <person name="Schnabel G."/>
            <person name="Xiao S."/>
            <person name="Hu M."/>
        </authorList>
    </citation>
    <scope>NUCLEOTIDE SEQUENCE [LARGE SCALE GENOMIC DNA]</scope>
    <source>
        <strain evidence="2 3">BVB16</strain>
    </source>
</reference>
<dbReference type="AlphaFoldDB" id="A0A8H6AVP5"/>
<keyword evidence="1" id="KW-0732">Signal</keyword>
<name>A0A8H6AVP5_9HELO</name>
<proteinExistence type="predicted"/>
<dbReference type="Proteomes" id="UP000531561">
    <property type="component" value="Unassembled WGS sequence"/>
</dbReference>
<protein>
    <submittedName>
        <fullName evidence="2">Uncharacterized protein</fullName>
    </submittedName>
</protein>
<evidence type="ECO:0000313" key="2">
    <source>
        <dbReference type="EMBL" id="KAF5874554.1"/>
    </source>
</evidence>